<name>A0A2C9D1X8_9HYPH</name>
<evidence type="ECO:0000259" key="14">
    <source>
        <dbReference type="Pfam" id="PF02867"/>
    </source>
</evidence>
<comment type="similarity">
    <text evidence="2">Belongs to the ribonucleoside diphosphate reductase class-2 family.</text>
</comment>
<dbReference type="InterPro" id="IPR050862">
    <property type="entry name" value="RdRp_reductase_class-2"/>
</dbReference>
<dbReference type="AlphaFoldDB" id="A0A2C9D1X8"/>
<dbReference type="GO" id="GO:0004748">
    <property type="term" value="F:ribonucleoside-diphosphate reductase activity, thioredoxin disulfide as acceptor"/>
    <property type="evidence" value="ECO:0007669"/>
    <property type="project" value="UniProtKB-EC"/>
</dbReference>
<dbReference type="GO" id="GO:0050897">
    <property type="term" value="F:cobalt ion binding"/>
    <property type="evidence" value="ECO:0007669"/>
    <property type="project" value="InterPro"/>
</dbReference>
<evidence type="ECO:0000256" key="11">
    <source>
        <dbReference type="ARBA" id="ARBA00025437"/>
    </source>
</evidence>
<evidence type="ECO:0000313" key="16">
    <source>
        <dbReference type="EMBL" id="SON54387.1"/>
    </source>
</evidence>
<dbReference type="InterPro" id="IPR013344">
    <property type="entry name" value="RNR_NrdJ/NrdZ"/>
</dbReference>
<proteinExistence type="inferred from homology"/>
<protein>
    <recommendedName>
        <fullName evidence="4">Vitamin B12-dependent ribonucleotide reductase</fullName>
        <ecNumber evidence="3">1.17.4.1</ecNumber>
    </recommendedName>
    <alternativeName>
        <fullName evidence="12">Ribonucleoside-diphosphate reductase NrdJ</fullName>
    </alternativeName>
</protein>
<evidence type="ECO:0000256" key="8">
    <source>
        <dbReference type="ARBA" id="ARBA00023002"/>
    </source>
</evidence>
<comment type="catalytic activity">
    <reaction evidence="13">
        <text>a 2'-deoxyribonucleoside 5'-diphosphate + [thioredoxin]-disulfide + H2O = a ribonucleoside 5'-diphosphate + [thioredoxin]-dithiol</text>
        <dbReference type="Rhea" id="RHEA:23252"/>
        <dbReference type="Rhea" id="RHEA-COMP:10698"/>
        <dbReference type="Rhea" id="RHEA-COMP:10700"/>
        <dbReference type="ChEBI" id="CHEBI:15377"/>
        <dbReference type="ChEBI" id="CHEBI:29950"/>
        <dbReference type="ChEBI" id="CHEBI:50058"/>
        <dbReference type="ChEBI" id="CHEBI:57930"/>
        <dbReference type="ChEBI" id="CHEBI:73316"/>
        <dbReference type="EC" id="1.17.4.1"/>
    </reaction>
</comment>
<dbReference type="OrthoDB" id="9762933at2"/>
<keyword evidence="8 16" id="KW-0560">Oxidoreductase</keyword>
<evidence type="ECO:0000256" key="9">
    <source>
        <dbReference type="ARBA" id="ARBA00023157"/>
    </source>
</evidence>
<evidence type="ECO:0000256" key="12">
    <source>
        <dbReference type="ARBA" id="ARBA00033050"/>
    </source>
</evidence>
<dbReference type="KEGG" id="hdi:HDIA_0846"/>
<dbReference type="GO" id="GO:0071897">
    <property type="term" value="P:DNA biosynthetic process"/>
    <property type="evidence" value="ECO:0007669"/>
    <property type="project" value="UniProtKB-KW"/>
</dbReference>
<keyword evidence="10" id="KW-0170">Cobalt</keyword>
<dbReference type="GO" id="GO:0000166">
    <property type="term" value="F:nucleotide binding"/>
    <property type="evidence" value="ECO:0007669"/>
    <property type="project" value="UniProtKB-KW"/>
</dbReference>
<dbReference type="Pfam" id="PF08471">
    <property type="entry name" value="Ribonuc_red_2_N"/>
    <property type="match status" value="1"/>
</dbReference>
<accession>A0A2C9D1X8</accession>
<dbReference type="Proteomes" id="UP000223606">
    <property type="component" value="Chromosome 1"/>
</dbReference>
<gene>
    <name evidence="16" type="primary">nrdJ_1</name>
    <name evidence="16" type="ORF">HDIA_0846</name>
</gene>
<dbReference type="PRINTS" id="PR01183">
    <property type="entry name" value="RIBORDTASEM1"/>
</dbReference>
<evidence type="ECO:0000313" key="17">
    <source>
        <dbReference type="Proteomes" id="UP000223606"/>
    </source>
</evidence>
<evidence type="ECO:0000256" key="4">
    <source>
        <dbReference type="ARBA" id="ARBA00014409"/>
    </source>
</evidence>
<dbReference type="EC" id="1.17.4.1" evidence="3"/>
<feature type="domain" description="Ribonucleotide reductase class II vitamin B12-dependent N-terminal" evidence="15">
    <location>
        <begin position="26"/>
        <end position="147"/>
    </location>
</feature>
<dbReference type="InterPro" id="IPR000788">
    <property type="entry name" value="RNR_lg_C"/>
</dbReference>
<evidence type="ECO:0000259" key="15">
    <source>
        <dbReference type="Pfam" id="PF08471"/>
    </source>
</evidence>
<dbReference type="Gene3D" id="3.20.70.20">
    <property type="match status" value="3"/>
</dbReference>
<reference evidence="17" key="1">
    <citation type="submission" date="2017-09" db="EMBL/GenBank/DDBJ databases">
        <title>Genome sequence of Nannocystis excedens DSM 71.</title>
        <authorList>
            <person name="Blom J."/>
        </authorList>
    </citation>
    <scope>NUCLEOTIDE SEQUENCE [LARGE SCALE GENOMIC DNA]</scope>
    <source>
        <strain evidence="17">type strain: E19</strain>
    </source>
</reference>
<evidence type="ECO:0000256" key="7">
    <source>
        <dbReference type="ARBA" id="ARBA00022741"/>
    </source>
</evidence>
<dbReference type="InterPro" id="IPR013678">
    <property type="entry name" value="RNR_2_N"/>
</dbReference>
<dbReference type="CDD" id="cd02888">
    <property type="entry name" value="RNR_II_dimer"/>
    <property type="match status" value="1"/>
</dbReference>
<keyword evidence="9" id="KW-1015">Disulfide bond</keyword>
<dbReference type="Pfam" id="PF02867">
    <property type="entry name" value="Ribonuc_red_lgC"/>
    <property type="match status" value="2"/>
</dbReference>
<dbReference type="GO" id="GO:0031419">
    <property type="term" value="F:cobalamin binding"/>
    <property type="evidence" value="ECO:0007669"/>
    <property type="project" value="UniProtKB-KW"/>
</dbReference>
<comment type="cofactor">
    <cofactor evidence="1">
        <name>adenosylcob(III)alamin</name>
        <dbReference type="ChEBI" id="CHEBI:18408"/>
    </cofactor>
</comment>
<evidence type="ECO:0000256" key="2">
    <source>
        <dbReference type="ARBA" id="ARBA00007405"/>
    </source>
</evidence>
<feature type="domain" description="Ribonucleotide reductase large subunit C-terminal" evidence="14">
    <location>
        <begin position="824"/>
        <end position="911"/>
    </location>
</feature>
<dbReference type="SUPFAM" id="SSF51998">
    <property type="entry name" value="PFL-like glycyl radical enzymes"/>
    <property type="match status" value="1"/>
</dbReference>
<evidence type="ECO:0000256" key="6">
    <source>
        <dbReference type="ARBA" id="ARBA00022634"/>
    </source>
</evidence>
<evidence type="ECO:0000256" key="5">
    <source>
        <dbReference type="ARBA" id="ARBA00022628"/>
    </source>
</evidence>
<organism evidence="16 17">
    <name type="scientific">Hartmannibacter diazotrophicus</name>
    <dbReference type="NCBI Taxonomy" id="1482074"/>
    <lineage>
        <taxon>Bacteria</taxon>
        <taxon>Pseudomonadati</taxon>
        <taxon>Pseudomonadota</taxon>
        <taxon>Alphaproteobacteria</taxon>
        <taxon>Hyphomicrobiales</taxon>
        <taxon>Pleomorphomonadaceae</taxon>
        <taxon>Hartmannibacter</taxon>
    </lineage>
</organism>
<keyword evidence="7" id="KW-0547">Nucleotide-binding</keyword>
<dbReference type="PANTHER" id="PTHR43371">
    <property type="entry name" value="VITAMIN B12-DEPENDENT RIBONUCLEOTIDE REDUCTASE"/>
    <property type="match status" value="1"/>
</dbReference>
<keyword evidence="5" id="KW-0846">Cobalamin</keyword>
<evidence type="ECO:0000256" key="3">
    <source>
        <dbReference type="ARBA" id="ARBA00012274"/>
    </source>
</evidence>
<evidence type="ECO:0000256" key="10">
    <source>
        <dbReference type="ARBA" id="ARBA00023285"/>
    </source>
</evidence>
<evidence type="ECO:0000256" key="13">
    <source>
        <dbReference type="ARBA" id="ARBA00047754"/>
    </source>
</evidence>
<keyword evidence="6" id="KW-0237">DNA synthesis</keyword>
<feature type="domain" description="Ribonucleotide reductase large subunit C-terminal" evidence="14">
    <location>
        <begin position="198"/>
        <end position="750"/>
    </location>
</feature>
<evidence type="ECO:0000256" key="1">
    <source>
        <dbReference type="ARBA" id="ARBA00001922"/>
    </source>
</evidence>
<dbReference type="PANTHER" id="PTHR43371:SF1">
    <property type="entry name" value="RIBONUCLEOSIDE-DIPHOSPHATE REDUCTASE"/>
    <property type="match status" value="1"/>
</dbReference>
<comment type="function">
    <text evidence="11">Catalyzes the reduction of ribonucleotides to deoxyribonucleotides. May function to provide a pool of deoxyribonucleotide precursors for DNA repair during oxygen limitation and/or for immediate growth after restoration of oxygen.</text>
</comment>
<dbReference type="RefSeq" id="WP_099554680.1">
    <property type="nucleotide sequence ID" value="NZ_LT960614.1"/>
</dbReference>
<keyword evidence="17" id="KW-1185">Reference proteome</keyword>
<sequence>MQVLRYFTLETEAVFEGLQFVEYPIEIRHVGGAVAFRSDHVTVPKGWSLLAAEILARKYCRRNVVPRILKPVPEEGVPAWLWRNIPDTEALAALPEAERFLSETDARQVFGRMAGFWTYWGWKGGYFDSEADAVAFHAECCHMLASQRFAPNSPQWFNTGLHWAYGVDQAAEGYFHVDPATGKAQAATSAYERSFVHSCFIQSVGDSLVADGGIVDLIAVEAKIAKFGAGTGANFSAIRAASEKLSAGGHASGLLTALKASDRAAPLVSAKGSTRQASKMVLVDADHPEIEDYIEWKVEEERKVAAIVAGSLVCDEHLASIYDAACGIPPDMPLKQAMSAFRDLRVAVTSARTHGVPDNAILSTIAEARLGEPRTAQRRFDAHWDSEGYRSVSGQNSNNSIRVTNRFLAAVDADEDWDLVERTTGKVVRKVRARGLFDRMARAAWASADPGLQYADTINEWHTCPAEGAINASNSCSEYLFLDDTGTTLASLNLRSFSRDGAFDIPAFEHVVRLVTLATEISVSASLYPSERIAERTHAYRPLGLGFTNLGGMLMASGIAYDSDAGRETCAALSALLAGCTYAASAEIAADVGPFAGFAPNREAMLRVIRNHRRAAYGEVSGYEGLSTLPVPLTGSAGADPALVSAARRAFDRALTLGERNGYRNAQATSIAPTGTISLVMDCDSMGIEPDFALVKHKTLAGGGHLNIINRAVPEALRALGYGAGEIEAIARYVTGYRTLADAPAINHQTLRQRGFDDTLIASMERALAKAPNLRQAMAPDHLGPALLAGQFGLSDADMAQDGFDLLGRLGFAPSEIEAADAHYFGHLTLEGAPGLNPRHLPVFDCSVPCGAFGVRSLSAESHLKMMAAAQPFVSGAISKTVNLSGQASVNDCRDVLREGKALGLKAIALYRDGSKLSQPLMSANSLPSDHLGATGPTEATRTSALLAWQAERIVGEWAALARERGPEGEATRHPHLAPVRAVGTGESDTPALPASGIGPASTVAPDMLDALISSVQLALTHGAPVGQVRDALLQPMIEARQQRDAARLQSRVN</sequence>
<dbReference type="EMBL" id="LT960614">
    <property type="protein sequence ID" value="SON54387.1"/>
    <property type="molecule type" value="Genomic_DNA"/>
</dbReference>